<comment type="catalytic activity">
    <reaction evidence="10 11">
        <text>L-glutamyl-tRNA(Gln) + L-glutamine + ATP + H2O = L-glutaminyl-tRNA(Gln) + L-glutamate + ADP + phosphate + H(+)</text>
        <dbReference type="Rhea" id="RHEA:17521"/>
        <dbReference type="Rhea" id="RHEA-COMP:9681"/>
        <dbReference type="Rhea" id="RHEA-COMP:9684"/>
        <dbReference type="ChEBI" id="CHEBI:15377"/>
        <dbReference type="ChEBI" id="CHEBI:15378"/>
        <dbReference type="ChEBI" id="CHEBI:29985"/>
        <dbReference type="ChEBI" id="CHEBI:30616"/>
        <dbReference type="ChEBI" id="CHEBI:43474"/>
        <dbReference type="ChEBI" id="CHEBI:58359"/>
        <dbReference type="ChEBI" id="CHEBI:78520"/>
        <dbReference type="ChEBI" id="CHEBI:78521"/>
        <dbReference type="ChEBI" id="CHEBI:456216"/>
    </reaction>
</comment>
<comment type="subunit">
    <text evidence="2 11">Heterotrimer of A, B and C subunits.</text>
</comment>
<dbReference type="GO" id="GO:0050566">
    <property type="term" value="F:asparaginyl-tRNA synthase (glutamine-hydrolyzing) activity"/>
    <property type="evidence" value="ECO:0007669"/>
    <property type="project" value="RHEA"/>
</dbReference>
<dbReference type="SUPFAM" id="SSF55931">
    <property type="entry name" value="Glutamine synthetase/guanido kinase"/>
    <property type="match status" value="1"/>
</dbReference>
<keyword evidence="5 11" id="KW-0547">Nucleotide-binding</keyword>
<dbReference type="AlphaFoldDB" id="A0A679IWG0"/>
<dbReference type="SUPFAM" id="SSF89095">
    <property type="entry name" value="GatB/YqeY motif"/>
    <property type="match status" value="1"/>
</dbReference>
<evidence type="ECO:0000256" key="10">
    <source>
        <dbReference type="ARBA" id="ARBA00047913"/>
    </source>
</evidence>
<evidence type="ECO:0000313" key="13">
    <source>
        <dbReference type="EMBL" id="CAA2100651.1"/>
    </source>
</evidence>
<proteinExistence type="inferred from homology"/>
<dbReference type="GO" id="GO:0070681">
    <property type="term" value="P:glutaminyl-tRNAGln biosynthesis via transamidation"/>
    <property type="evidence" value="ECO:0007669"/>
    <property type="project" value="TreeGrafter"/>
</dbReference>
<dbReference type="GO" id="GO:0016740">
    <property type="term" value="F:transferase activity"/>
    <property type="evidence" value="ECO:0007669"/>
    <property type="project" value="UniProtKB-KW"/>
</dbReference>
<dbReference type="Pfam" id="PF02637">
    <property type="entry name" value="GatB_Yqey"/>
    <property type="match status" value="1"/>
</dbReference>
<dbReference type="InterPro" id="IPR014746">
    <property type="entry name" value="Gln_synth/guanido_kin_cat_dom"/>
</dbReference>
<evidence type="ECO:0000256" key="2">
    <source>
        <dbReference type="ARBA" id="ARBA00011123"/>
    </source>
</evidence>
<dbReference type="InterPro" id="IPR003789">
    <property type="entry name" value="Asn/Gln_tRNA_amidoTrase-B-like"/>
</dbReference>
<dbReference type="SMART" id="SM00845">
    <property type="entry name" value="GatB_Yqey"/>
    <property type="match status" value="1"/>
</dbReference>
<dbReference type="NCBIfam" id="NF004014">
    <property type="entry name" value="PRK05477.1-4"/>
    <property type="match status" value="1"/>
</dbReference>
<protein>
    <recommendedName>
        <fullName evidence="3 11">Aspartyl/glutamyl-tRNA(Asn/Gln) amidotransferase subunit B</fullName>
        <shortName evidence="11">Asp/Glu-ADT subunit B</shortName>
        <ecNumber evidence="11">6.3.5.-</ecNumber>
    </recommendedName>
</protein>
<evidence type="ECO:0000256" key="9">
    <source>
        <dbReference type="ARBA" id="ARBA00047380"/>
    </source>
</evidence>
<dbReference type="InterPro" id="IPR017959">
    <property type="entry name" value="Asn/Gln-tRNA_amidoTrfase_suB/E"/>
</dbReference>
<feature type="domain" description="Asn/Gln amidotransferase" evidence="12">
    <location>
        <begin position="347"/>
        <end position="495"/>
    </location>
</feature>
<accession>A0A679IWG0</accession>
<dbReference type="PANTHER" id="PTHR11659">
    <property type="entry name" value="GLUTAMYL-TRNA GLN AMIDOTRANSFERASE SUBUNIT B MITOCHONDRIAL AND PROKARYOTIC PET112-RELATED"/>
    <property type="match status" value="1"/>
</dbReference>
<evidence type="ECO:0000256" key="4">
    <source>
        <dbReference type="ARBA" id="ARBA00022598"/>
    </source>
</evidence>
<evidence type="ECO:0000256" key="6">
    <source>
        <dbReference type="ARBA" id="ARBA00022840"/>
    </source>
</evidence>
<dbReference type="Gene3D" id="1.10.150.380">
    <property type="entry name" value="GatB domain, N-terminal subdomain"/>
    <property type="match status" value="1"/>
</dbReference>
<sequence length="497" mass="54164">MSETVNTFEAQQEGRPTGPLVRGYEVIIGFETHAQLSTASKIFSRASTAFGAEPNTQACAVDLALPGTLPVMNKGAVERAIKLGLALGSHIAPRSVFARKNYFYPDLPKGYQISQFEIPVVQGGTVSFFLGEELKTVRLVRAHLEEDAGKSLHEDFIGQSGIDLNRAGTPLLEIVTEPDMRSTAEAVAYAKELHKIVTWIGICDGNMQEGSFRCDANVSVRKPGEKLGTRREIKNLNSFKFMQQAIDYEIRWQIEQIEDGGKVEQATVLFNPDTGETRAMRAKEDSADYRYFPDPDLPPLVIATDWIERVKAEMPELPRAMAERYVRDHGLSAYDAAQLTQSATLAAYFDEAVNAGATPKLASNWITGEMARRLNAAEIGIEAAPVKAQQLGQLIRRIADGTLPNNAARQVFDALWTGEGSDVDAIIEAKDLKPMADTGALDTILDEVIAKNAKNVEEYRGGKEKALNALVGQVMKASGGKANPAQVTELLKAKLAA</sequence>
<dbReference type="PANTHER" id="PTHR11659:SF0">
    <property type="entry name" value="GLUTAMYL-TRNA(GLN) AMIDOTRANSFERASE SUBUNIT B, MITOCHONDRIAL"/>
    <property type="match status" value="1"/>
</dbReference>
<dbReference type="HAMAP" id="MF_00121">
    <property type="entry name" value="GatB"/>
    <property type="match status" value="1"/>
</dbReference>
<dbReference type="EC" id="6.3.5.-" evidence="11"/>
<evidence type="ECO:0000256" key="3">
    <source>
        <dbReference type="ARBA" id="ARBA00016923"/>
    </source>
</evidence>
<reference evidence="13" key="1">
    <citation type="submission" date="2019-12" db="EMBL/GenBank/DDBJ databases">
        <authorList>
            <person name="Cremers G."/>
        </authorList>
    </citation>
    <scope>NUCLEOTIDE SEQUENCE</scope>
    <source>
        <strain evidence="13">Vvax</strain>
    </source>
</reference>
<dbReference type="GO" id="GO:0006412">
    <property type="term" value="P:translation"/>
    <property type="evidence" value="ECO:0007669"/>
    <property type="project" value="UniProtKB-UniRule"/>
</dbReference>
<keyword evidence="7 11" id="KW-0648">Protein biosynthesis</keyword>
<comment type="catalytic activity">
    <reaction evidence="9 11">
        <text>L-aspartyl-tRNA(Asn) + L-glutamine + ATP + H2O = L-asparaginyl-tRNA(Asn) + L-glutamate + ADP + phosphate + 2 H(+)</text>
        <dbReference type="Rhea" id="RHEA:14513"/>
        <dbReference type="Rhea" id="RHEA-COMP:9674"/>
        <dbReference type="Rhea" id="RHEA-COMP:9677"/>
        <dbReference type="ChEBI" id="CHEBI:15377"/>
        <dbReference type="ChEBI" id="CHEBI:15378"/>
        <dbReference type="ChEBI" id="CHEBI:29985"/>
        <dbReference type="ChEBI" id="CHEBI:30616"/>
        <dbReference type="ChEBI" id="CHEBI:43474"/>
        <dbReference type="ChEBI" id="CHEBI:58359"/>
        <dbReference type="ChEBI" id="CHEBI:78515"/>
        <dbReference type="ChEBI" id="CHEBI:78516"/>
        <dbReference type="ChEBI" id="CHEBI:456216"/>
    </reaction>
</comment>
<evidence type="ECO:0000259" key="12">
    <source>
        <dbReference type="SMART" id="SM00845"/>
    </source>
</evidence>
<dbReference type="Pfam" id="PF02934">
    <property type="entry name" value="GatB_N"/>
    <property type="match status" value="1"/>
</dbReference>
<evidence type="ECO:0000256" key="5">
    <source>
        <dbReference type="ARBA" id="ARBA00022741"/>
    </source>
</evidence>
<dbReference type="PROSITE" id="PS01234">
    <property type="entry name" value="GATB"/>
    <property type="match status" value="1"/>
</dbReference>
<keyword evidence="6 11" id="KW-0067">ATP-binding</keyword>
<evidence type="ECO:0000256" key="11">
    <source>
        <dbReference type="HAMAP-Rule" id="MF_00121"/>
    </source>
</evidence>
<dbReference type="EMBL" id="LR743507">
    <property type="protein sequence ID" value="CAA2100651.1"/>
    <property type="molecule type" value="Genomic_DNA"/>
</dbReference>
<name>A0A679IWG0_VARPD</name>
<gene>
    <name evidence="11 13" type="primary">gatB</name>
    <name evidence="13" type="ORF">VVAX_00851</name>
</gene>
<dbReference type="InterPro" id="IPR018027">
    <property type="entry name" value="Asn/Gln_amidotransferase"/>
</dbReference>
<evidence type="ECO:0000256" key="1">
    <source>
        <dbReference type="ARBA" id="ARBA00005306"/>
    </source>
</evidence>
<dbReference type="InterPro" id="IPR042114">
    <property type="entry name" value="GatB_C_1"/>
</dbReference>
<evidence type="ECO:0000256" key="8">
    <source>
        <dbReference type="ARBA" id="ARBA00024799"/>
    </source>
</evidence>
<dbReference type="RefSeq" id="WP_339088583.1">
    <property type="nucleotide sequence ID" value="NZ_LR743507.1"/>
</dbReference>
<dbReference type="InterPro" id="IPR023168">
    <property type="entry name" value="GatB_Yqey_C_2"/>
</dbReference>
<comment type="function">
    <text evidence="8 11">Allows the formation of correctly charged Asn-tRNA(Asn) or Gln-tRNA(Gln) through the transamidation of misacylated Asp-tRNA(Asn) or Glu-tRNA(Gln) in organisms which lack either or both of asparaginyl-tRNA or glutaminyl-tRNA synthetases. The reaction takes place in the presence of glutamine and ATP through an activated phospho-Asp-tRNA(Asn) or phospho-Glu-tRNA(Gln).</text>
</comment>
<dbReference type="InterPro" id="IPR017958">
    <property type="entry name" value="Gln-tRNA_amidoTrfase_suB_CS"/>
</dbReference>
<dbReference type="NCBIfam" id="NF004012">
    <property type="entry name" value="PRK05477.1-2"/>
    <property type="match status" value="1"/>
</dbReference>
<keyword evidence="4 11" id="KW-0436">Ligase</keyword>
<dbReference type="InterPro" id="IPR004413">
    <property type="entry name" value="GatB"/>
</dbReference>
<evidence type="ECO:0000256" key="7">
    <source>
        <dbReference type="ARBA" id="ARBA00022917"/>
    </source>
</evidence>
<organism evidence="13">
    <name type="scientific">Variovorax paradoxus</name>
    <dbReference type="NCBI Taxonomy" id="34073"/>
    <lineage>
        <taxon>Bacteria</taxon>
        <taxon>Pseudomonadati</taxon>
        <taxon>Pseudomonadota</taxon>
        <taxon>Betaproteobacteria</taxon>
        <taxon>Burkholderiales</taxon>
        <taxon>Comamonadaceae</taxon>
        <taxon>Variovorax</taxon>
    </lineage>
</organism>
<dbReference type="InterPro" id="IPR006075">
    <property type="entry name" value="Asn/Gln-tRNA_Trfase_suB/E_cat"/>
</dbReference>
<dbReference type="GO" id="GO:0005524">
    <property type="term" value="F:ATP binding"/>
    <property type="evidence" value="ECO:0007669"/>
    <property type="project" value="UniProtKB-KW"/>
</dbReference>
<dbReference type="GO" id="GO:0050567">
    <property type="term" value="F:glutaminyl-tRNA synthase (glutamine-hydrolyzing) activity"/>
    <property type="evidence" value="ECO:0007669"/>
    <property type="project" value="UniProtKB-UniRule"/>
</dbReference>
<dbReference type="Gene3D" id="1.10.10.410">
    <property type="match status" value="1"/>
</dbReference>
<dbReference type="NCBIfam" id="TIGR00133">
    <property type="entry name" value="gatB"/>
    <property type="match status" value="1"/>
</dbReference>
<dbReference type="FunFam" id="1.10.150.380:FF:000001">
    <property type="entry name" value="Aspartyl/glutamyl-tRNA(Asn/Gln) amidotransferase subunit B"/>
    <property type="match status" value="1"/>
</dbReference>
<dbReference type="FunFam" id="1.10.10.410:FF:000001">
    <property type="entry name" value="Aspartyl/glutamyl-tRNA(Asn/Gln) amidotransferase subunit B"/>
    <property type="match status" value="1"/>
</dbReference>
<keyword evidence="13" id="KW-0808">Transferase</keyword>
<comment type="similarity">
    <text evidence="1 11">Belongs to the GatB/GatE family. GatB subfamily.</text>
</comment>